<gene>
    <name evidence="4" type="ORF">VITISV_024232</name>
</gene>
<dbReference type="SUPFAM" id="SSF49599">
    <property type="entry name" value="TRAF domain-like"/>
    <property type="match status" value="1"/>
</dbReference>
<protein>
    <recommendedName>
        <fullName evidence="3">MATH domain-containing protein</fullName>
    </recommendedName>
</protein>
<reference evidence="4" key="1">
    <citation type="journal article" date="2007" name="PLoS ONE">
        <title>The first genome sequence of an elite grapevine cultivar (Pinot noir Vitis vinifera L.): coping with a highly heterozygous genome.</title>
        <authorList>
            <person name="Velasco R."/>
            <person name="Zharkikh A."/>
            <person name="Troggio M."/>
            <person name="Cartwright D.A."/>
            <person name="Cestaro A."/>
            <person name="Pruss D."/>
            <person name="Pindo M."/>
            <person name="FitzGerald L.M."/>
            <person name="Vezzulli S."/>
            <person name="Reid J."/>
            <person name="Malacarne G."/>
            <person name="Iliev D."/>
            <person name="Coppola G."/>
            <person name="Wardell B."/>
            <person name="Micheletti D."/>
            <person name="Macalma T."/>
            <person name="Facci M."/>
            <person name="Mitchell J.T."/>
            <person name="Perazzolli M."/>
            <person name="Eldredge G."/>
            <person name="Gatto P."/>
            <person name="Oyzerski R."/>
            <person name="Moretto M."/>
            <person name="Gutin N."/>
            <person name="Stefanini M."/>
            <person name="Chen Y."/>
            <person name="Segala C."/>
            <person name="Davenport C."/>
            <person name="Dematte L."/>
            <person name="Mraz A."/>
            <person name="Battilana J."/>
            <person name="Stormo K."/>
            <person name="Costa F."/>
            <person name="Tao Q."/>
            <person name="Si-Ammour A."/>
            <person name="Harkins T."/>
            <person name="Lackey A."/>
            <person name="Perbost C."/>
            <person name="Taillon B."/>
            <person name="Stella A."/>
            <person name="Solovyev V."/>
            <person name="Fawcett J.A."/>
            <person name="Sterck L."/>
            <person name="Vandepoele K."/>
            <person name="Grando S.M."/>
            <person name="Toppo S."/>
            <person name="Moser C."/>
            <person name="Lanchbury J."/>
            <person name="Bogden R."/>
            <person name="Skolnick M."/>
            <person name="Sgaramella V."/>
            <person name="Bhatnagar S.K."/>
            <person name="Fontana P."/>
            <person name="Gutin A."/>
            <person name="Van de Peer Y."/>
            <person name="Salamini F."/>
            <person name="Viola R."/>
        </authorList>
    </citation>
    <scope>NUCLEOTIDE SEQUENCE</scope>
</reference>
<dbReference type="PANTHER" id="PTHR46236">
    <property type="entry name" value="TRAF-LIKE SUPERFAMILY PROTEIN"/>
    <property type="match status" value="1"/>
</dbReference>
<dbReference type="PROSITE" id="PS50144">
    <property type="entry name" value="MATH"/>
    <property type="match status" value="1"/>
</dbReference>
<accession>A5BLM5</accession>
<evidence type="ECO:0000256" key="2">
    <source>
        <dbReference type="SAM" id="SignalP"/>
    </source>
</evidence>
<feature type="signal peptide" evidence="2">
    <location>
        <begin position="1"/>
        <end position="21"/>
    </location>
</feature>
<organism evidence="4">
    <name type="scientific">Vitis vinifera</name>
    <name type="common">Grape</name>
    <dbReference type="NCBI Taxonomy" id="29760"/>
    <lineage>
        <taxon>Eukaryota</taxon>
        <taxon>Viridiplantae</taxon>
        <taxon>Streptophyta</taxon>
        <taxon>Embryophyta</taxon>
        <taxon>Tracheophyta</taxon>
        <taxon>Spermatophyta</taxon>
        <taxon>Magnoliopsida</taxon>
        <taxon>eudicotyledons</taxon>
        <taxon>Gunneridae</taxon>
        <taxon>Pentapetalae</taxon>
        <taxon>rosids</taxon>
        <taxon>Vitales</taxon>
        <taxon>Vitaceae</taxon>
        <taxon>Viteae</taxon>
        <taxon>Vitis</taxon>
    </lineage>
</organism>
<dbReference type="AlphaFoldDB" id="A5BLM5"/>
<name>A5BLM5_VITVI</name>
<dbReference type="EMBL" id="AM463778">
    <property type="protein sequence ID" value="CAN70305.1"/>
    <property type="molecule type" value="Genomic_DNA"/>
</dbReference>
<evidence type="ECO:0000313" key="4">
    <source>
        <dbReference type="EMBL" id="CAN70305.1"/>
    </source>
</evidence>
<dbReference type="CDD" id="cd00121">
    <property type="entry name" value="MATH"/>
    <property type="match status" value="1"/>
</dbReference>
<evidence type="ECO:0000259" key="3">
    <source>
        <dbReference type="PROSITE" id="PS50144"/>
    </source>
</evidence>
<proteinExistence type="predicted"/>
<dbReference type="InterPro" id="IPR050804">
    <property type="entry name" value="MCC"/>
</dbReference>
<feature type="chain" id="PRO_5002679727" description="MATH domain-containing protein" evidence="2">
    <location>
        <begin position="22"/>
        <end position="188"/>
    </location>
</feature>
<keyword evidence="1" id="KW-0175">Coiled coil</keyword>
<dbReference type="Gene3D" id="2.60.210.10">
    <property type="entry name" value="Apoptosis, Tumor Necrosis Factor Receptor Associated Protein 2, Chain A"/>
    <property type="match status" value="1"/>
</dbReference>
<feature type="domain" description="MATH" evidence="3">
    <location>
        <begin position="142"/>
        <end position="188"/>
    </location>
</feature>
<keyword evidence="2" id="KW-0732">Signal</keyword>
<sequence length="188" mass="20966">MASFNWLLWNQILLFEELSGGDTWRRICRGRSESVRGGASPAGEEGAFGCFCKERGRGELEVFVEEESLTGEGHSQKTCQEFYGGDDCDAEFASKVMLRALDQLVQKSQIRDMGLLIIQPMEVARSDTASIVDAQTVEDPLSTRFALTIENFSGLNIRKLYSDVFHIGGCKWRVLDFLKGNNVDPSLV</sequence>
<evidence type="ECO:0000256" key="1">
    <source>
        <dbReference type="ARBA" id="ARBA00023054"/>
    </source>
</evidence>
<dbReference type="InterPro" id="IPR008974">
    <property type="entry name" value="TRAF-like"/>
</dbReference>
<dbReference type="ExpressionAtlas" id="A5BLM5">
    <property type="expression patterns" value="baseline and differential"/>
</dbReference>
<dbReference type="PANTHER" id="PTHR46236:SF35">
    <property type="entry name" value="MATH DOMAIN-CONTAINING PROTEIN"/>
    <property type="match status" value="1"/>
</dbReference>
<dbReference type="InterPro" id="IPR002083">
    <property type="entry name" value="MATH/TRAF_dom"/>
</dbReference>
<dbReference type="OrthoDB" id="289038at2759"/>